<feature type="compositionally biased region" description="Pro residues" evidence="2">
    <location>
        <begin position="530"/>
        <end position="552"/>
    </location>
</feature>
<dbReference type="PANTHER" id="PTHR48148:SF3">
    <property type="entry name" value="KERATINOCYTE PROLINE-RICH PROTEIN"/>
    <property type="match status" value="1"/>
</dbReference>
<accession>A0A9W7GLR4</accession>
<dbReference type="PANTHER" id="PTHR48148">
    <property type="entry name" value="KERATINOCYTE PROLINE-RICH PROTEIN"/>
    <property type="match status" value="1"/>
</dbReference>
<evidence type="ECO:0000256" key="2">
    <source>
        <dbReference type="SAM" id="MobiDB-lite"/>
    </source>
</evidence>
<dbReference type="Proteomes" id="UP001165065">
    <property type="component" value="Unassembled WGS sequence"/>
</dbReference>
<feature type="region of interest" description="Disordered" evidence="2">
    <location>
        <begin position="130"/>
        <end position="166"/>
    </location>
</feature>
<keyword evidence="1" id="KW-0175">Coiled coil</keyword>
<feature type="region of interest" description="Disordered" evidence="2">
    <location>
        <begin position="515"/>
        <end position="560"/>
    </location>
</feature>
<feature type="region of interest" description="Disordered" evidence="2">
    <location>
        <begin position="223"/>
        <end position="253"/>
    </location>
</feature>
<feature type="region of interest" description="Disordered" evidence="2">
    <location>
        <begin position="630"/>
        <end position="673"/>
    </location>
</feature>
<feature type="compositionally biased region" description="Polar residues" evidence="2">
    <location>
        <begin position="238"/>
        <end position="253"/>
    </location>
</feature>
<comment type="caution">
    <text evidence="4">The sequence shown here is derived from an EMBL/GenBank/DDBJ whole genome shotgun (WGS) entry which is preliminary data.</text>
</comment>
<keyword evidence="3" id="KW-0472">Membrane</keyword>
<evidence type="ECO:0000256" key="3">
    <source>
        <dbReference type="SAM" id="Phobius"/>
    </source>
</evidence>
<feature type="region of interest" description="Disordered" evidence="2">
    <location>
        <begin position="275"/>
        <end position="302"/>
    </location>
</feature>
<feature type="compositionally biased region" description="Low complexity" evidence="2">
    <location>
        <begin position="144"/>
        <end position="153"/>
    </location>
</feature>
<feature type="compositionally biased region" description="Polar residues" evidence="2">
    <location>
        <begin position="633"/>
        <end position="649"/>
    </location>
</feature>
<gene>
    <name evidence="4" type="ORF">TrCOL_g5664</name>
</gene>
<proteinExistence type="predicted"/>
<keyword evidence="3" id="KW-1133">Transmembrane helix</keyword>
<reference evidence="5" key="1">
    <citation type="journal article" date="2023" name="Commun. Biol.">
        <title>Genome analysis of Parmales, the sister group of diatoms, reveals the evolutionary specialization of diatoms from phago-mixotrophs to photoautotrophs.</title>
        <authorList>
            <person name="Ban H."/>
            <person name="Sato S."/>
            <person name="Yoshikawa S."/>
            <person name="Yamada K."/>
            <person name="Nakamura Y."/>
            <person name="Ichinomiya M."/>
            <person name="Sato N."/>
            <person name="Blanc-Mathieu R."/>
            <person name="Endo H."/>
            <person name="Kuwata A."/>
            <person name="Ogata H."/>
        </authorList>
    </citation>
    <scope>NUCLEOTIDE SEQUENCE [LARGE SCALE GENOMIC DNA]</scope>
</reference>
<dbReference type="EMBL" id="BRYA01000334">
    <property type="protein sequence ID" value="GMI47209.1"/>
    <property type="molecule type" value="Genomic_DNA"/>
</dbReference>
<dbReference type="OrthoDB" id="203739at2759"/>
<evidence type="ECO:0000313" key="5">
    <source>
        <dbReference type="Proteomes" id="UP001165065"/>
    </source>
</evidence>
<sequence>MTNRHRVRIVVPSYVVQFGMDEKFEKDPYNVDLHELLSEAEYEKSIEMVNDHMKPSRAKAFDQAMFYGIGSIVFSAPCAYMHMKRKKRRKKLLLEAIDRFNAAYPHLMMRWNRRPESKLTIEARVASSTGIPPPPQYAVPVPAPQNQQQLSLAPPSPPSPQNKQGDLLTFDMAPIDVKKKVKERVFQEKRSTLFEGEREAKSLCWFKPHLSKMFSSSGLRDFKSRQNSFPLPPPPPKNVTTHSQRPAKTSSSRRYMLDRNVSNAASKTFNKAKSVYSSGVVPQSRPRRPKKPEWNPYKTDDDAYGRLNQKQLETRKEMFKSKNNILHSPEAKAKAVKEKKKARIIKKSKAVAKEAAALAAAKEADRENVKPAPTSTPHTVPSLTSMPSSRAPDTPDAAATLLSLRSQAIDGTAAPSSSPLASKVSALSISETLKNYEATLANLEKRVEMLPTKAPLVVQENEKVAEIMGSLSGPTHKPETDPAIVEGVAPATDLLMKIANLEAICNNQREYIASHIAPTKRTSGETSMPAPKPSSRTPPKPPPPPSLAPMPAPTATIRTGGSPLSKILGFENSTGYISSTDSLMGCVPLEMNSEVYADIKRAKEHAEYLAGVKAREWGYQGGVGELEEEDINEQTPANDVSSMPLQSSPTPQPKPKHPFKDQQKVSFSPNIADEPESTLYRKVVTRVGGRGDWGAPAC</sequence>
<feature type="compositionally biased region" description="Polar residues" evidence="2">
    <location>
        <begin position="373"/>
        <end position="388"/>
    </location>
</feature>
<dbReference type="AlphaFoldDB" id="A0A9W7GLR4"/>
<evidence type="ECO:0000313" key="4">
    <source>
        <dbReference type="EMBL" id="GMI47209.1"/>
    </source>
</evidence>
<name>A0A9W7GLR4_9STRA</name>
<feature type="compositionally biased region" description="Pro residues" evidence="2">
    <location>
        <begin position="131"/>
        <end position="143"/>
    </location>
</feature>
<keyword evidence="3" id="KW-0812">Transmembrane</keyword>
<protein>
    <submittedName>
        <fullName evidence="4">Uncharacterized protein</fullName>
    </submittedName>
</protein>
<keyword evidence="5" id="KW-1185">Reference proteome</keyword>
<feature type="coiled-coil region" evidence="1">
    <location>
        <begin position="426"/>
        <end position="453"/>
    </location>
</feature>
<feature type="transmembrane region" description="Helical" evidence="3">
    <location>
        <begin position="64"/>
        <end position="83"/>
    </location>
</feature>
<feature type="region of interest" description="Disordered" evidence="2">
    <location>
        <begin position="361"/>
        <end position="395"/>
    </location>
</feature>
<organism evidence="4 5">
    <name type="scientific">Triparma columacea</name>
    <dbReference type="NCBI Taxonomy" id="722753"/>
    <lineage>
        <taxon>Eukaryota</taxon>
        <taxon>Sar</taxon>
        <taxon>Stramenopiles</taxon>
        <taxon>Ochrophyta</taxon>
        <taxon>Bolidophyceae</taxon>
        <taxon>Parmales</taxon>
        <taxon>Triparmaceae</taxon>
        <taxon>Triparma</taxon>
    </lineage>
</organism>
<evidence type="ECO:0000256" key="1">
    <source>
        <dbReference type="SAM" id="Coils"/>
    </source>
</evidence>